<evidence type="ECO:0000313" key="1">
    <source>
        <dbReference type="EMBL" id="MBM6919573.1"/>
    </source>
</evidence>
<dbReference type="InterPro" id="IPR014229">
    <property type="entry name" value="Spore_YtfJ"/>
</dbReference>
<name>A0A939BDL5_9FIRM</name>
<protein>
    <submittedName>
        <fullName evidence="1">GerW family sporulation protein</fullName>
    </submittedName>
</protein>
<organism evidence="1 2">
    <name type="scientific">Merdimmobilis hominis</name>
    <dbReference type="NCBI Taxonomy" id="2897707"/>
    <lineage>
        <taxon>Bacteria</taxon>
        <taxon>Bacillati</taxon>
        <taxon>Bacillota</taxon>
        <taxon>Clostridia</taxon>
        <taxon>Eubacteriales</taxon>
        <taxon>Oscillospiraceae</taxon>
        <taxon>Merdimmobilis</taxon>
    </lineage>
</organism>
<dbReference type="PIRSF" id="PIRSF021377">
    <property type="entry name" value="YtfJ"/>
    <property type="match status" value="1"/>
</dbReference>
<dbReference type="Proteomes" id="UP000774750">
    <property type="component" value="Unassembled WGS sequence"/>
</dbReference>
<dbReference type="NCBIfam" id="TIGR02874">
    <property type="entry name" value="spore_ytfJ"/>
    <property type="match status" value="1"/>
</dbReference>
<sequence>MSEHPINGMMDTTMEKIRKMVDVNTIIGDPISCPDGTIIIPVSKVGFGFAAGGSDWPSKTPKELFGGGTGAGISIQPIAFLVISNGEVRLLKMEADASAISDVIEAIPSVISTFTSMVGKKEKKEKEPSKEE</sequence>
<comment type="caution">
    <text evidence="1">The sequence shown here is derived from an EMBL/GenBank/DDBJ whole genome shotgun (WGS) entry which is preliminary data.</text>
</comment>
<gene>
    <name evidence="1" type="primary">ytfJ</name>
    <name evidence="1" type="ORF">H6A12_00090</name>
</gene>
<reference evidence="1" key="1">
    <citation type="submission" date="2020-08" db="EMBL/GenBank/DDBJ databases">
        <authorList>
            <person name="Cejkova D."/>
            <person name="Kubasova T."/>
            <person name="Jahodarova E."/>
            <person name="Rychlik I."/>
        </authorList>
    </citation>
    <scope>NUCLEOTIDE SEQUENCE</scope>
    <source>
        <strain evidence="1">An559</strain>
    </source>
</reference>
<dbReference type="AlphaFoldDB" id="A0A939BDL5"/>
<dbReference type="PANTHER" id="PTHR39162:SF1">
    <property type="entry name" value="SPORULATION PROTEIN YTFJ"/>
    <property type="match status" value="1"/>
</dbReference>
<reference evidence="1" key="2">
    <citation type="journal article" date="2021" name="Sci. Rep.">
        <title>The distribution of antibiotic resistance genes in chicken gut microbiota commensals.</title>
        <authorList>
            <person name="Juricova H."/>
            <person name="Matiasovicova J."/>
            <person name="Kubasova T."/>
            <person name="Cejkova D."/>
            <person name="Rychlik I."/>
        </authorList>
    </citation>
    <scope>NUCLEOTIDE SEQUENCE</scope>
    <source>
        <strain evidence="1">An559</strain>
    </source>
</reference>
<dbReference type="RefSeq" id="WP_204443484.1">
    <property type="nucleotide sequence ID" value="NZ_JACJKY010000001.1"/>
</dbReference>
<dbReference type="Pfam" id="PF09579">
    <property type="entry name" value="Spore_YtfJ"/>
    <property type="match status" value="1"/>
</dbReference>
<keyword evidence="2" id="KW-1185">Reference proteome</keyword>
<accession>A0A939BDL5</accession>
<dbReference type="EMBL" id="JACJKY010000001">
    <property type="protein sequence ID" value="MBM6919573.1"/>
    <property type="molecule type" value="Genomic_DNA"/>
</dbReference>
<evidence type="ECO:0000313" key="2">
    <source>
        <dbReference type="Proteomes" id="UP000774750"/>
    </source>
</evidence>
<proteinExistence type="predicted"/>
<dbReference type="PANTHER" id="PTHR39162">
    <property type="entry name" value="GLL3345 PROTEIN"/>
    <property type="match status" value="1"/>
</dbReference>